<dbReference type="RefSeq" id="WP_013617827.1">
    <property type="nucleotide sequence ID" value="NC_015164.1"/>
</dbReference>
<evidence type="ECO:0000256" key="5">
    <source>
        <dbReference type="ARBA" id="ARBA00023136"/>
    </source>
</evidence>
<gene>
    <name evidence="8" type="ordered locus">Bacsa_1839</name>
</gene>
<dbReference type="KEGG" id="bsa:Bacsa_1839"/>
<dbReference type="EMBL" id="CP002530">
    <property type="protein sequence ID" value="ADY36396.1"/>
    <property type="molecule type" value="Genomic_DNA"/>
</dbReference>
<feature type="transmembrane region" description="Helical" evidence="6">
    <location>
        <begin position="137"/>
        <end position="160"/>
    </location>
</feature>
<feature type="transmembrane region" description="Helical" evidence="6">
    <location>
        <begin position="297"/>
        <end position="321"/>
    </location>
</feature>
<accession>F0R1T8</accession>
<evidence type="ECO:0000256" key="4">
    <source>
        <dbReference type="ARBA" id="ARBA00022989"/>
    </source>
</evidence>
<dbReference type="InterPro" id="IPR020846">
    <property type="entry name" value="MFS_dom"/>
</dbReference>
<feature type="transmembrane region" description="Helical" evidence="6">
    <location>
        <begin position="166"/>
        <end position="185"/>
    </location>
</feature>
<keyword evidence="5 6" id="KW-0472">Membrane</keyword>
<keyword evidence="9" id="KW-1185">Reference proteome</keyword>
<sequence>MEETKKYSKMLIPSILSVSVLTIMAPTAVSPALAAIRDAFPHISETQAKLVLTLPTLIMMPIGLFSARLTAKIDKKKLLLTGMILFLVFGVAGGFVNDFRLLLLMRLFFGIGLGIMTPLSTSLIFDFAPDTNKRSKLLGLQGSFNQLGGLLFMSLSGVLASISWRYSFLCYAFVVISIVLTALFMPSIPPLASPKNAAGGVGKKTGMNKKIFVLAFFAMMIFACYFVINTDLALFMDVEGIGNAKECGYALSLMRIPAIIAGVLLAWIMRNLKDWTMPFATVIMAAGYVIIACSHSYSVLMAGCLVVGLGGGFALPPISLFLPRIVTPRQRTLGVAIIMSVAQVGQFVSPLYTDLFVDNSMDGSGRMRFIVCAVTSVIIGFLVVAFAHTLPKKPLENCISTK</sequence>
<feature type="transmembrane region" description="Helical" evidence="6">
    <location>
        <begin position="103"/>
        <end position="125"/>
    </location>
</feature>
<organism evidence="8 9">
    <name type="scientific">Phocaeicola salanitronis (strain DSM 18170 / JCM 13657 / CCUG 60908 / BL78)</name>
    <name type="common">Bacteroides salanitronis</name>
    <dbReference type="NCBI Taxonomy" id="667015"/>
    <lineage>
        <taxon>Bacteria</taxon>
        <taxon>Pseudomonadati</taxon>
        <taxon>Bacteroidota</taxon>
        <taxon>Bacteroidia</taxon>
        <taxon>Bacteroidales</taxon>
        <taxon>Bacteroidaceae</taxon>
        <taxon>Phocaeicola</taxon>
    </lineage>
</organism>
<evidence type="ECO:0000259" key="7">
    <source>
        <dbReference type="PROSITE" id="PS50850"/>
    </source>
</evidence>
<feature type="transmembrane region" description="Helical" evidence="6">
    <location>
        <begin position="367"/>
        <end position="387"/>
    </location>
</feature>
<dbReference type="AlphaFoldDB" id="F0R1T8"/>
<dbReference type="CDD" id="cd17473">
    <property type="entry name" value="MFS_arabinose_efflux_permease_like"/>
    <property type="match status" value="1"/>
</dbReference>
<dbReference type="Pfam" id="PF07690">
    <property type="entry name" value="MFS_1"/>
    <property type="match status" value="1"/>
</dbReference>
<name>F0R1T8_PHOSB</name>
<feature type="transmembrane region" description="Helical" evidence="6">
    <location>
        <begin position="275"/>
        <end position="291"/>
    </location>
</feature>
<dbReference type="PROSITE" id="PS50850">
    <property type="entry name" value="MFS"/>
    <property type="match status" value="1"/>
</dbReference>
<dbReference type="PANTHER" id="PTHR43124:SF3">
    <property type="entry name" value="CHLORAMPHENICOL EFFLUX PUMP RV0191"/>
    <property type="match status" value="1"/>
</dbReference>
<comment type="subcellular location">
    <subcellularLocation>
        <location evidence="1">Cell membrane</location>
        <topology evidence="1">Multi-pass membrane protein</topology>
    </subcellularLocation>
</comment>
<keyword evidence="3 6" id="KW-0812">Transmembrane</keyword>
<dbReference type="InterPro" id="IPR050189">
    <property type="entry name" value="MFS_Efflux_Transporters"/>
</dbReference>
<dbReference type="eggNOG" id="COG2814">
    <property type="taxonomic scope" value="Bacteria"/>
</dbReference>
<evidence type="ECO:0000256" key="6">
    <source>
        <dbReference type="SAM" id="Phobius"/>
    </source>
</evidence>
<evidence type="ECO:0000256" key="2">
    <source>
        <dbReference type="ARBA" id="ARBA00022475"/>
    </source>
</evidence>
<keyword evidence="2" id="KW-1003">Cell membrane</keyword>
<feature type="transmembrane region" description="Helical" evidence="6">
    <location>
        <begin position="248"/>
        <end position="268"/>
    </location>
</feature>
<feature type="transmembrane region" description="Helical" evidence="6">
    <location>
        <begin position="333"/>
        <end position="352"/>
    </location>
</feature>
<dbReference type="HOGENOM" id="CLU_001265_10_4_10"/>
<dbReference type="PANTHER" id="PTHR43124">
    <property type="entry name" value="PURINE EFFLUX PUMP PBUE"/>
    <property type="match status" value="1"/>
</dbReference>
<evidence type="ECO:0000313" key="8">
    <source>
        <dbReference type="EMBL" id="ADY36396.1"/>
    </source>
</evidence>
<evidence type="ECO:0000313" key="9">
    <source>
        <dbReference type="Proteomes" id="UP000007486"/>
    </source>
</evidence>
<keyword evidence="4 6" id="KW-1133">Transmembrane helix</keyword>
<feature type="domain" description="Major facilitator superfamily (MFS) profile" evidence="7">
    <location>
        <begin position="11"/>
        <end position="391"/>
    </location>
</feature>
<dbReference type="GO" id="GO:0005886">
    <property type="term" value="C:plasma membrane"/>
    <property type="evidence" value="ECO:0007669"/>
    <property type="project" value="UniProtKB-SubCell"/>
</dbReference>
<dbReference type="SUPFAM" id="SSF103473">
    <property type="entry name" value="MFS general substrate transporter"/>
    <property type="match status" value="1"/>
</dbReference>
<dbReference type="InterPro" id="IPR036259">
    <property type="entry name" value="MFS_trans_sf"/>
</dbReference>
<dbReference type="GO" id="GO:0022857">
    <property type="term" value="F:transmembrane transporter activity"/>
    <property type="evidence" value="ECO:0007669"/>
    <property type="project" value="InterPro"/>
</dbReference>
<protein>
    <submittedName>
        <fullName evidence="8">Major facilitator superfamily MFS_1</fullName>
    </submittedName>
</protein>
<feature type="transmembrane region" description="Helical" evidence="6">
    <location>
        <begin position="78"/>
        <end position="97"/>
    </location>
</feature>
<feature type="transmembrane region" description="Helical" evidence="6">
    <location>
        <begin position="50"/>
        <end position="71"/>
    </location>
</feature>
<reference evidence="8 9" key="1">
    <citation type="journal article" date="2011" name="Stand. Genomic Sci.">
        <title>Complete genome sequence of Bacteroides salanitronis type strain (BL78).</title>
        <authorList>
            <person name="Gronow S."/>
            <person name="Held B."/>
            <person name="Lucas S."/>
            <person name="Lapidus A."/>
            <person name="Del Rio T.G."/>
            <person name="Nolan M."/>
            <person name="Tice H."/>
            <person name="Deshpande S."/>
            <person name="Cheng J.F."/>
            <person name="Pitluck S."/>
            <person name="Liolios K."/>
            <person name="Pagani I."/>
            <person name="Ivanova N."/>
            <person name="Mavromatis K."/>
            <person name="Pati A."/>
            <person name="Tapia R."/>
            <person name="Han C."/>
            <person name="Goodwin L."/>
            <person name="Chen A."/>
            <person name="Palaniappan K."/>
            <person name="Land M."/>
            <person name="Hauser L."/>
            <person name="Chang Y.J."/>
            <person name="Jeffries C.D."/>
            <person name="Brambilla E.M."/>
            <person name="Rohde M."/>
            <person name="Goker M."/>
            <person name="Detter J.C."/>
            <person name="Woyke T."/>
            <person name="Bristow J."/>
            <person name="Markowitz V."/>
            <person name="Hugenholtz P."/>
            <person name="Kyrpides N.C."/>
            <person name="Klenk H.P."/>
            <person name="Eisen J.A."/>
        </authorList>
    </citation>
    <scope>NUCLEOTIDE SEQUENCE [LARGE SCALE GENOMIC DNA]</scope>
    <source>
        <strain evidence="8 9">DSM 18170</strain>
    </source>
</reference>
<dbReference type="OrthoDB" id="1098407at2"/>
<dbReference type="Proteomes" id="UP000007486">
    <property type="component" value="Chromosome"/>
</dbReference>
<evidence type="ECO:0000256" key="3">
    <source>
        <dbReference type="ARBA" id="ARBA00022692"/>
    </source>
</evidence>
<feature type="transmembrane region" description="Helical" evidence="6">
    <location>
        <begin position="211"/>
        <end position="228"/>
    </location>
</feature>
<dbReference type="Gene3D" id="1.20.1250.20">
    <property type="entry name" value="MFS general substrate transporter like domains"/>
    <property type="match status" value="2"/>
</dbReference>
<dbReference type="InterPro" id="IPR011701">
    <property type="entry name" value="MFS"/>
</dbReference>
<proteinExistence type="predicted"/>
<dbReference type="STRING" id="667015.Bacsa_1839"/>
<evidence type="ECO:0000256" key="1">
    <source>
        <dbReference type="ARBA" id="ARBA00004651"/>
    </source>
</evidence>